<reference evidence="1 2" key="1">
    <citation type="journal article" date="2019" name="Commun. Biol.">
        <title>The bagworm genome reveals a unique fibroin gene that provides high tensile strength.</title>
        <authorList>
            <person name="Kono N."/>
            <person name="Nakamura H."/>
            <person name="Ohtoshi R."/>
            <person name="Tomita M."/>
            <person name="Numata K."/>
            <person name="Arakawa K."/>
        </authorList>
    </citation>
    <scope>NUCLEOTIDE SEQUENCE [LARGE SCALE GENOMIC DNA]</scope>
</reference>
<protein>
    <submittedName>
        <fullName evidence="1">Uncharacterized protein</fullName>
    </submittedName>
</protein>
<name>A0A4C1TC02_EUMVA</name>
<keyword evidence="2" id="KW-1185">Reference proteome</keyword>
<gene>
    <name evidence="1" type="ORF">EVAR_77787_1</name>
</gene>
<dbReference type="Proteomes" id="UP000299102">
    <property type="component" value="Unassembled WGS sequence"/>
</dbReference>
<comment type="caution">
    <text evidence="1">The sequence shown here is derived from an EMBL/GenBank/DDBJ whole genome shotgun (WGS) entry which is preliminary data.</text>
</comment>
<proteinExistence type="predicted"/>
<dbReference type="EMBL" id="BGZK01000047">
    <property type="protein sequence ID" value="GBP11664.1"/>
    <property type="molecule type" value="Genomic_DNA"/>
</dbReference>
<organism evidence="1 2">
    <name type="scientific">Eumeta variegata</name>
    <name type="common">Bagworm moth</name>
    <name type="synonym">Eumeta japonica</name>
    <dbReference type="NCBI Taxonomy" id="151549"/>
    <lineage>
        <taxon>Eukaryota</taxon>
        <taxon>Metazoa</taxon>
        <taxon>Ecdysozoa</taxon>
        <taxon>Arthropoda</taxon>
        <taxon>Hexapoda</taxon>
        <taxon>Insecta</taxon>
        <taxon>Pterygota</taxon>
        <taxon>Neoptera</taxon>
        <taxon>Endopterygota</taxon>
        <taxon>Lepidoptera</taxon>
        <taxon>Glossata</taxon>
        <taxon>Ditrysia</taxon>
        <taxon>Tineoidea</taxon>
        <taxon>Psychidae</taxon>
        <taxon>Oiketicinae</taxon>
        <taxon>Eumeta</taxon>
    </lineage>
</organism>
<dbReference type="AlphaFoldDB" id="A0A4C1TC02"/>
<evidence type="ECO:0000313" key="1">
    <source>
        <dbReference type="EMBL" id="GBP11664.1"/>
    </source>
</evidence>
<sequence>MRMKAFDCPDNRERFSLPSGAIGIERLASARGFARGCRTIPSSFISTDLALEHDPDRYPVLDSDPDLALDVNLSHSQFRSRPRF</sequence>
<evidence type="ECO:0000313" key="2">
    <source>
        <dbReference type="Proteomes" id="UP000299102"/>
    </source>
</evidence>
<accession>A0A4C1TC02</accession>